<evidence type="ECO:0000313" key="1">
    <source>
        <dbReference type="EMBL" id="QBE97872.1"/>
    </source>
</evidence>
<organism evidence="1 2">
    <name type="scientific">Blautia producta</name>
    <dbReference type="NCBI Taxonomy" id="33035"/>
    <lineage>
        <taxon>Bacteria</taxon>
        <taxon>Bacillati</taxon>
        <taxon>Bacillota</taxon>
        <taxon>Clostridia</taxon>
        <taxon>Lachnospirales</taxon>
        <taxon>Lachnospiraceae</taxon>
        <taxon>Blautia</taxon>
    </lineage>
</organism>
<dbReference type="Proteomes" id="UP000289794">
    <property type="component" value="Chromosome"/>
</dbReference>
<proteinExistence type="predicted"/>
<dbReference type="EMBL" id="CP035945">
    <property type="protein sequence ID" value="QBE97872.1"/>
    <property type="molecule type" value="Genomic_DNA"/>
</dbReference>
<protein>
    <recommendedName>
        <fullName evidence="3">Kinase</fullName>
    </recommendedName>
</protein>
<name>A0A4P6M0Q2_9FIRM</name>
<gene>
    <name evidence="1" type="ORF">PMF13cell1_03435</name>
</gene>
<dbReference type="KEGG" id="bpro:PMF13cell1_03435"/>
<evidence type="ECO:0008006" key="3">
    <source>
        <dbReference type="Google" id="ProtNLM"/>
    </source>
</evidence>
<evidence type="ECO:0000313" key="2">
    <source>
        <dbReference type="Proteomes" id="UP000289794"/>
    </source>
</evidence>
<reference evidence="1 2" key="1">
    <citation type="submission" date="2019-01" db="EMBL/GenBank/DDBJ databases">
        <title>PMF-metabolizing Aryl O-demethylase.</title>
        <authorList>
            <person name="Kim M."/>
        </authorList>
    </citation>
    <scope>NUCLEOTIDE SEQUENCE [LARGE SCALE GENOMIC DNA]</scope>
    <source>
        <strain evidence="1 2">PMF1</strain>
    </source>
</reference>
<accession>A0A4P6M0Q2</accession>
<dbReference type="AlphaFoldDB" id="A0A4P6M0Q2"/>
<sequence length="79" mass="9432">MHMRLEKIQNLLNEKSLEFQYNEVDGCGSLDFDYRGVPYHIWEYQENGWGVETNVRHGGYNEDITGDYEDVIIQVMKDW</sequence>